<dbReference type="EMBL" id="DXBU01000086">
    <property type="protein sequence ID" value="HIZ22325.1"/>
    <property type="molecule type" value="Genomic_DNA"/>
</dbReference>
<evidence type="ECO:0008006" key="3">
    <source>
        <dbReference type="Google" id="ProtNLM"/>
    </source>
</evidence>
<name>A0A9D2DSL1_9FIRM</name>
<gene>
    <name evidence="1" type="ORF">IAA21_05945</name>
</gene>
<reference evidence="1" key="1">
    <citation type="journal article" date="2021" name="PeerJ">
        <title>Extensive microbial diversity within the chicken gut microbiome revealed by metagenomics and culture.</title>
        <authorList>
            <person name="Gilroy R."/>
            <person name="Ravi A."/>
            <person name="Getino M."/>
            <person name="Pursley I."/>
            <person name="Horton D.L."/>
            <person name="Alikhan N.F."/>
            <person name="Baker D."/>
            <person name="Gharbi K."/>
            <person name="Hall N."/>
            <person name="Watson M."/>
            <person name="Adriaenssens E.M."/>
            <person name="Foster-Nyarko E."/>
            <person name="Jarju S."/>
            <person name="Secka A."/>
            <person name="Antonio M."/>
            <person name="Oren A."/>
            <person name="Chaudhuri R.R."/>
            <person name="La Ragione R."/>
            <person name="Hildebrand F."/>
            <person name="Pallen M.J."/>
        </authorList>
    </citation>
    <scope>NUCLEOTIDE SEQUENCE</scope>
    <source>
        <strain evidence="1">14324</strain>
    </source>
</reference>
<proteinExistence type="predicted"/>
<sequence>MQEQNLAASEYFKDKERFADLMNGYVYHGQQMIHPEDILELDPVIPRTDEHGSVLHASVNIVDLMCKIRLRCHVILVALQNQSEPHYAMPVRVMTTDASNYYRQWRERLKEHRKSKDLESGAEFLSGLKKDEYLDPAFTMVIYTGRDAWDGARTLKEMLNLTGLDRMIQKMIADYPINLLEVRSWENLEWFRSDIKEVFGFLKYTQDKEQLRNFIEENQKAFSDMEEEAYDFIASASYTKEMKEIKSNIKTGGGGYDMCKAIADMIQDGRAEGRSTGIDMGIILAQKLIQDNRQEDLRRAAEDPDFKKKLLAEYALDVQSGPTGW</sequence>
<evidence type="ECO:0000313" key="1">
    <source>
        <dbReference type="EMBL" id="HIZ22325.1"/>
    </source>
</evidence>
<reference evidence="1" key="2">
    <citation type="submission" date="2021-04" db="EMBL/GenBank/DDBJ databases">
        <authorList>
            <person name="Gilroy R."/>
        </authorList>
    </citation>
    <scope>NUCLEOTIDE SEQUENCE</scope>
    <source>
        <strain evidence="1">14324</strain>
    </source>
</reference>
<protein>
    <recommendedName>
        <fullName evidence="3">Transposase (putative) YhgA-like domain-containing protein</fullName>
    </recommendedName>
</protein>
<organism evidence="1 2">
    <name type="scientific">Candidatus Blautia faecigallinarum</name>
    <dbReference type="NCBI Taxonomy" id="2838488"/>
    <lineage>
        <taxon>Bacteria</taxon>
        <taxon>Bacillati</taxon>
        <taxon>Bacillota</taxon>
        <taxon>Clostridia</taxon>
        <taxon>Lachnospirales</taxon>
        <taxon>Lachnospiraceae</taxon>
        <taxon>Blautia</taxon>
    </lineage>
</organism>
<comment type="caution">
    <text evidence="1">The sequence shown here is derived from an EMBL/GenBank/DDBJ whole genome shotgun (WGS) entry which is preliminary data.</text>
</comment>
<evidence type="ECO:0000313" key="2">
    <source>
        <dbReference type="Proteomes" id="UP000824041"/>
    </source>
</evidence>
<dbReference type="AlphaFoldDB" id="A0A9D2DSL1"/>
<dbReference type="Proteomes" id="UP000824041">
    <property type="component" value="Unassembled WGS sequence"/>
</dbReference>
<accession>A0A9D2DSL1</accession>